<evidence type="ECO:0000313" key="2">
    <source>
        <dbReference type="Proteomes" id="UP001056708"/>
    </source>
</evidence>
<evidence type="ECO:0000313" key="1">
    <source>
        <dbReference type="EMBL" id="USR93015.1"/>
    </source>
</evidence>
<dbReference type="RefSeq" id="WP_252665189.1">
    <property type="nucleotide sequence ID" value="NZ_CP098611.1"/>
</dbReference>
<name>A0ABY5AUV5_9CYAN</name>
<accession>A0ABY5AUV5</accession>
<keyword evidence="2" id="KW-1185">Reference proteome</keyword>
<proteinExistence type="predicted"/>
<dbReference type="EMBL" id="CP098611">
    <property type="protein sequence ID" value="USR93015.1"/>
    <property type="molecule type" value="Genomic_DNA"/>
</dbReference>
<protein>
    <recommendedName>
        <fullName evidence="3">VWFA domain-containing protein</fullName>
    </recommendedName>
</protein>
<dbReference type="PANTHER" id="PTHR34706">
    <property type="entry name" value="SLR1338 PROTEIN"/>
    <property type="match status" value="1"/>
</dbReference>
<reference evidence="1" key="1">
    <citation type="submission" date="2022-06" db="EMBL/GenBank/DDBJ databases">
        <title>Genome sequence of Phormidium yuhuli AB48 isolated from an industrial photobioreactor environment.</title>
        <authorList>
            <person name="Qiu Y."/>
            <person name="Noonan A.J.C."/>
            <person name="Dofher K."/>
            <person name="Koch M."/>
            <person name="Kieft B."/>
            <person name="Lin X."/>
            <person name="Ziels R.M."/>
            <person name="Hallam S.J."/>
        </authorList>
    </citation>
    <scope>NUCLEOTIDE SEQUENCE</scope>
    <source>
        <strain evidence="1">AB48</strain>
    </source>
</reference>
<dbReference type="Proteomes" id="UP001056708">
    <property type="component" value="Chromosome"/>
</dbReference>
<gene>
    <name evidence="1" type="ORF">NEA10_09970</name>
</gene>
<dbReference type="PANTHER" id="PTHR34706:SF1">
    <property type="entry name" value="VWFA DOMAIN-CONTAINING PROTEIN"/>
    <property type="match status" value="1"/>
</dbReference>
<sequence>MANINSGDMNPINLFGFASDAGFSTLGQVDEEPSHPDVLTDGGDLIQNRNYTLIVDRSSNMSIIDPTHQITLQSILEDATLAVATHCEHLDFKGINLYFYNNSFEYCDRITTERIPALFRQHPPSHQPHLAPVLRDAFNRYFQHRRYGETKANGEIIFVLIGTMPLDPDDVKQTIITASKRLYREDELGVLLLQVGTDLELQSFLISLDNELQNLGAKFDICDAVTFDTINRATLSEVLLAAITD</sequence>
<organism evidence="1 2">
    <name type="scientific">Phormidium yuhuli AB48</name>
    <dbReference type="NCBI Taxonomy" id="2940671"/>
    <lineage>
        <taxon>Bacteria</taxon>
        <taxon>Bacillati</taxon>
        <taxon>Cyanobacteriota</taxon>
        <taxon>Cyanophyceae</taxon>
        <taxon>Oscillatoriophycideae</taxon>
        <taxon>Oscillatoriales</taxon>
        <taxon>Oscillatoriaceae</taxon>
        <taxon>Phormidium</taxon>
        <taxon>Phormidium yuhuli</taxon>
    </lineage>
</organism>
<evidence type="ECO:0008006" key="3">
    <source>
        <dbReference type="Google" id="ProtNLM"/>
    </source>
</evidence>